<evidence type="ECO:0000256" key="10">
    <source>
        <dbReference type="ARBA" id="ARBA00023134"/>
    </source>
</evidence>
<keyword evidence="4" id="KW-0808">Transferase</keyword>
<dbReference type="PANTHER" id="PTHR10656">
    <property type="entry name" value="CELL FATE DETERMINING PROTEIN MAB21-RELATED"/>
    <property type="match status" value="1"/>
</dbReference>
<dbReference type="GO" id="GO:0046872">
    <property type="term" value="F:metal ion binding"/>
    <property type="evidence" value="ECO:0007669"/>
    <property type="project" value="UniProtKB-KW"/>
</dbReference>
<dbReference type="GO" id="GO:0061501">
    <property type="term" value="F:2',3'-cyclic GMP-AMP synthase activity"/>
    <property type="evidence" value="ECO:0007669"/>
    <property type="project" value="EnsemblMetazoa"/>
</dbReference>
<keyword evidence="15" id="KW-1185">Reference proteome</keyword>
<dbReference type="GO" id="GO:1902615">
    <property type="term" value="P:immune response involved in response to exogenous dsRNA"/>
    <property type="evidence" value="ECO:0007669"/>
    <property type="project" value="EnsemblMetazoa"/>
</dbReference>
<dbReference type="GO" id="GO:0051607">
    <property type="term" value="P:defense response to virus"/>
    <property type="evidence" value="ECO:0007669"/>
    <property type="project" value="EnsemblMetazoa"/>
</dbReference>
<evidence type="ECO:0000256" key="3">
    <source>
        <dbReference type="ARBA" id="ARBA00008307"/>
    </source>
</evidence>
<dbReference type="GO" id="GO:0005525">
    <property type="term" value="F:GTP binding"/>
    <property type="evidence" value="ECO:0007669"/>
    <property type="project" value="UniProtKB-KW"/>
</dbReference>
<keyword evidence="10" id="KW-0342">GTP-binding</keyword>
<gene>
    <name evidence="14" type="primary">Dwil\GK19315</name>
    <name evidence="14" type="ORF">Dwil_GK19315</name>
</gene>
<dbReference type="GO" id="GO:0003725">
    <property type="term" value="F:double-stranded RNA binding"/>
    <property type="evidence" value="ECO:0007669"/>
    <property type="project" value="EnsemblMetazoa"/>
</dbReference>
<keyword evidence="6" id="KW-0479">Metal-binding</keyword>
<dbReference type="SMART" id="SM01265">
    <property type="entry name" value="Mab-21"/>
    <property type="match status" value="1"/>
</dbReference>
<accession>B4MJT8</accession>
<evidence type="ECO:0000256" key="7">
    <source>
        <dbReference type="ARBA" id="ARBA00022741"/>
    </source>
</evidence>
<dbReference type="GO" id="GO:0140896">
    <property type="term" value="P:cGAS/STING signaling pathway"/>
    <property type="evidence" value="ECO:0007669"/>
    <property type="project" value="EnsemblMetazoa"/>
</dbReference>
<keyword evidence="11" id="KW-0464">Manganese</keyword>
<organism evidence="14 15">
    <name type="scientific">Drosophila willistoni</name>
    <name type="common">Fruit fly</name>
    <dbReference type="NCBI Taxonomy" id="7260"/>
    <lineage>
        <taxon>Eukaryota</taxon>
        <taxon>Metazoa</taxon>
        <taxon>Ecdysozoa</taxon>
        <taxon>Arthropoda</taxon>
        <taxon>Hexapoda</taxon>
        <taxon>Insecta</taxon>
        <taxon>Pterygota</taxon>
        <taxon>Neoptera</taxon>
        <taxon>Endopterygota</taxon>
        <taxon>Diptera</taxon>
        <taxon>Brachycera</taxon>
        <taxon>Muscomorpha</taxon>
        <taxon>Ephydroidea</taxon>
        <taxon>Drosophilidae</taxon>
        <taxon>Drosophila</taxon>
        <taxon>Sophophora</taxon>
    </lineage>
</organism>
<comment type="cofactor">
    <cofactor evidence="1">
        <name>Mn(2+)</name>
        <dbReference type="ChEBI" id="CHEBI:29035"/>
    </cofactor>
</comment>
<evidence type="ECO:0000313" key="15">
    <source>
        <dbReference type="Proteomes" id="UP000007798"/>
    </source>
</evidence>
<dbReference type="InParanoid" id="B4MJT8"/>
<keyword evidence="9" id="KW-0460">Magnesium</keyword>
<evidence type="ECO:0000256" key="1">
    <source>
        <dbReference type="ARBA" id="ARBA00001936"/>
    </source>
</evidence>
<dbReference type="InterPro" id="IPR046906">
    <property type="entry name" value="Mab-21_HhH/H2TH-like"/>
</dbReference>
<dbReference type="InterPro" id="IPR024810">
    <property type="entry name" value="MAB21L/cGLR"/>
</dbReference>
<dbReference type="EMBL" id="CH963846">
    <property type="protein sequence ID" value="EDW72377.2"/>
    <property type="molecule type" value="Genomic_DNA"/>
</dbReference>
<dbReference type="Gene3D" id="3.30.460.90">
    <property type="match status" value="1"/>
</dbReference>
<dbReference type="GO" id="GO:0005524">
    <property type="term" value="F:ATP binding"/>
    <property type="evidence" value="ECO:0007669"/>
    <property type="project" value="UniProtKB-KW"/>
</dbReference>
<evidence type="ECO:0000313" key="14">
    <source>
        <dbReference type="EMBL" id="EDW72377.2"/>
    </source>
</evidence>
<dbReference type="InterPro" id="IPR046903">
    <property type="entry name" value="Mab-21-like_nuc_Trfase"/>
</dbReference>
<evidence type="ECO:0000259" key="13">
    <source>
        <dbReference type="Pfam" id="PF20266"/>
    </source>
</evidence>
<feature type="domain" description="Mab-21-like HhH/H2TH-like" evidence="13">
    <location>
        <begin position="205"/>
        <end position="291"/>
    </location>
</feature>
<dbReference type="GO" id="GO:0140700">
    <property type="term" value="F:3',2'-cyclic GMP-AMP synthase activity"/>
    <property type="evidence" value="ECO:0007669"/>
    <property type="project" value="EnsemblMetazoa"/>
</dbReference>
<keyword evidence="8" id="KW-0067">ATP-binding</keyword>
<proteinExistence type="inferred from homology"/>
<name>B4MJT8_DROWI</name>
<comment type="similarity">
    <text evidence="3">Belongs to the mab-21 family.</text>
</comment>
<dbReference type="Gene3D" id="1.10.1410.40">
    <property type="match status" value="1"/>
</dbReference>
<sequence length="324" mass="38072">FRELFFISLISGSSGDDLKVGKPDEYDIVFYVILPHLEDIKVLRDSSMPGNVHLDITDILKHRGVSDKSDNIFQWLESLVNDKNLIVVQKLQDWIKSIVARVINQMQNRFVMDGQVCQLEYKNCGPAHTIYLTGAYKYSVDYVPAIYLKAEKNIINVNESHLFENQTHFEAIPKPMKPFRADSTSFRCSYYDAERSIIKNNEIFKTAIKFVKRFRDVKSNMSNFKSYYIKILLLRLVTNNPDLHAQPLTVVLFRLFEEMENCLRSGNLPFFWHPELNMLSILTREQIQEMFIVARNHTKCLYDIINNNGVYRRLEQLRFFFSKL</sequence>
<dbReference type="SMR" id="B4MJT8"/>
<feature type="non-terminal residue" evidence="14">
    <location>
        <position position="1"/>
    </location>
</feature>
<keyword evidence="5" id="KW-0548">Nucleotidyltransferase</keyword>
<dbReference type="PANTHER" id="PTHR10656:SF42">
    <property type="entry name" value="CYCLIC GMP-AMP SYNTHASE-LIKE PROTEIN-RELATED"/>
    <property type="match status" value="1"/>
</dbReference>
<evidence type="ECO:0000256" key="4">
    <source>
        <dbReference type="ARBA" id="ARBA00022679"/>
    </source>
</evidence>
<evidence type="ECO:0000259" key="12">
    <source>
        <dbReference type="Pfam" id="PF03281"/>
    </source>
</evidence>
<evidence type="ECO:0000256" key="11">
    <source>
        <dbReference type="ARBA" id="ARBA00023211"/>
    </source>
</evidence>
<evidence type="ECO:0000256" key="9">
    <source>
        <dbReference type="ARBA" id="ARBA00022842"/>
    </source>
</evidence>
<dbReference type="OrthoDB" id="7249367at2759"/>
<feature type="domain" description="Mab-21-like nucleotidyltransferase" evidence="12">
    <location>
        <begin position="15"/>
        <end position="200"/>
    </location>
</feature>
<reference evidence="14 15" key="1">
    <citation type="journal article" date="2007" name="Nature">
        <title>Evolution of genes and genomes on the Drosophila phylogeny.</title>
        <authorList>
            <consortium name="Drosophila 12 Genomes Consortium"/>
            <person name="Clark A.G."/>
            <person name="Eisen M.B."/>
            <person name="Smith D.R."/>
            <person name="Bergman C.M."/>
            <person name="Oliver B."/>
            <person name="Markow T.A."/>
            <person name="Kaufman T.C."/>
            <person name="Kellis M."/>
            <person name="Gelbart W."/>
            <person name="Iyer V.N."/>
            <person name="Pollard D.A."/>
            <person name="Sackton T.B."/>
            <person name="Larracuente A.M."/>
            <person name="Singh N.D."/>
            <person name="Abad J.P."/>
            <person name="Abt D.N."/>
            <person name="Adryan B."/>
            <person name="Aguade M."/>
            <person name="Akashi H."/>
            <person name="Anderson W.W."/>
            <person name="Aquadro C.F."/>
            <person name="Ardell D.H."/>
            <person name="Arguello R."/>
            <person name="Artieri C.G."/>
            <person name="Barbash D.A."/>
            <person name="Barker D."/>
            <person name="Barsanti P."/>
            <person name="Batterham P."/>
            <person name="Batzoglou S."/>
            <person name="Begun D."/>
            <person name="Bhutkar A."/>
            <person name="Blanco E."/>
            <person name="Bosak S.A."/>
            <person name="Bradley R.K."/>
            <person name="Brand A.D."/>
            <person name="Brent M.R."/>
            <person name="Brooks A.N."/>
            <person name="Brown R.H."/>
            <person name="Butlin R.K."/>
            <person name="Caggese C."/>
            <person name="Calvi B.R."/>
            <person name="Bernardo de Carvalho A."/>
            <person name="Caspi A."/>
            <person name="Castrezana S."/>
            <person name="Celniker S.E."/>
            <person name="Chang J.L."/>
            <person name="Chapple C."/>
            <person name="Chatterji S."/>
            <person name="Chinwalla A."/>
            <person name="Civetta A."/>
            <person name="Clifton S.W."/>
            <person name="Comeron J.M."/>
            <person name="Costello J.C."/>
            <person name="Coyne J.A."/>
            <person name="Daub J."/>
            <person name="David R.G."/>
            <person name="Delcher A.L."/>
            <person name="Delehaunty K."/>
            <person name="Do C.B."/>
            <person name="Ebling H."/>
            <person name="Edwards K."/>
            <person name="Eickbush T."/>
            <person name="Evans J.D."/>
            <person name="Filipski A."/>
            <person name="Findeiss S."/>
            <person name="Freyhult E."/>
            <person name="Fulton L."/>
            <person name="Fulton R."/>
            <person name="Garcia A.C."/>
            <person name="Gardiner A."/>
            <person name="Garfield D.A."/>
            <person name="Garvin B.E."/>
            <person name="Gibson G."/>
            <person name="Gilbert D."/>
            <person name="Gnerre S."/>
            <person name="Godfrey J."/>
            <person name="Good R."/>
            <person name="Gotea V."/>
            <person name="Gravely B."/>
            <person name="Greenberg A.J."/>
            <person name="Griffiths-Jones S."/>
            <person name="Gross S."/>
            <person name="Guigo R."/>
            <person name="Gustafson E.A."/>
            <person name="Haerty W."/>
            <person name="Hahn M.W."/>
            <person name="Halligan D.L."/>
            <person name="Halpern A.L."/>
            <person name="Halter G.M."/>
            <person name="Han M.V."/>
            <person name="Heger A."/>
            <person name="Hillier L."/>
            <person name="Hinrichs A.S."/>
            <person name="Holmes I."/>
            <person name="Hoskins R.A."/>
            <person name="Hubisz M.J."/>
            <person name="Hultmark D."/>
            <person name="Huntley M.A."/>
            <person name="Jaffe D.B."/>
            <person name="Jagadeeshan S."/>
            <person name="Jeck W.R."/>
            <person name="Johnson J."/>
            <person name="Jones C.D."/>
            <person name="Jordan W.C."/>
            <person name="Karpen G.H."/>
            <person name="Kataoka E."/>
            <person name="Keightley P.D."/>
            <person name="Kheradpour P."/>
            <person name="Kirkness E.F."/>
            <person name="Koerich L.B."/>
            <person name="Kristiansen K."/>
            <person name="Kudrna D."/>
            <person name="Kulathinal R.J."/>
            <person name="Kumar S."/>
            <person name="Kwok R."/>
            <person name="Lander E."/>
            <person name="Langley C.H."/>
            <person name="Lapoint R."/>
            <person name="Lazzaro B.P."/>
            <person name="Lee S.J."/>
            <person name="Levesque L."/>
            <person name="Li R."/>
            <person name="Lin C.F."/>
            <person name="Lin M.F."/>
            <person name="Lindblad-Toh K."/>
            <person name="Llopart A."/>
            <person name="Long M."/>
            <person name="Low L."/>
            <person name="Lozovsky E."/>
            <person name="Lu J."/>
            <person name="Luo M."/>
            <person name="Machado C.A."/>
            <person name="Makalowski W."/>
            <person name="Marzo M."/>
            <person name="Matsuda M."/>
            <person name="Matzkin L."/>
            <person name="McAllister B."/>
            <person name="McBride C.S."/>
            <person name="McKernan B."/>
            <person name="McKernan K."/>
            <person name="Mendez-Lago M."/>
            <person name="Minx P."/>
            <person name="Mollenhauer M.U."/>
            <person name="Montooth K."/>
            <person name="Mount S.M."/>
            <person name="Mu X."/>
            <person name="Myers E."/>
            <person name="Negre B."/>
            <person name="Newfeld S."/>
            <person name="Nielsen R."/>
            <person name="Noor M.A."/>
            <person name="O'Grady P."/>
            <person name="Pachter L."/>
            <person name="Papaceit M."/>
            <person name="Parisi M.J."/>
            <person name="Parisi M."/>
            <person name="Parts L."/>
            <person name="Pedersen J.S."/>
            <person name="Pesole G."/>
            <person name="Phillippy A.M."/>
            <person name="Ponting C.P."/>
            <person name="Pop M."/>
            <person name="Porcelli D."/>
            <person name="Powell J.R."/>
            <person name="Prohaska S."/>
            <person name="Pruitt K."/>
            <person name="Puig M."/>
            <person name="Quesneville H."/>
            <person name="Ram K.R."/>
            <person name="Rand D."/>
            <person name="Rasmussen M.D."/>
            <person name="Reed L.K."/>
            <person name="Reenan R."/>
            <person name="Reily A."/>
            <person name="Remington K.A."/>
            <person name="Rieger T.T."/>
            <person name="Ritchie M.G."/>
            <person name="Robin C."/>
            <person name="Rogers Y.H."/>
            <person name="Rohde C."/>
            <person name="Rozas J."/>
            <person name="Rubenfield M.J."/>
            <person name="Ruiz A."/>
            <person name="Russo S."/>
            <person name="Salzberg S.L."/>
            <person name="Sanchez-Gracia A."/>
            <person name="Saranga D.J."/>
            <person name="Sato H."/>
            <person name="Schaeffer S.W."/>
            <person name="Schatz M.C."/>
            <person name="Schlenke T."/>
            <person name="Schwartz R."/>
            <person name="Segarra C."/>
            <person name="Singh R.S."/>
            <person name="Sirot L."/>
            <person name="Sirota M."/>
            <person name="Sisneros N.B."/>
            <person name="Smith C.D."/>
            <person name="Smith T.F."/>
            <person name="Spieth J."/>
            <person name="Stage D.E."/>
            <person name="Stark A."/>
            <person name="Stephan W."/>
            <person name="Strausberg R.L."/>
            <person name="Strempel S."/>
            <person name="Sturgill D."/>
            <person name="Sutton G."/>
            <person name="Sutton G.G."/>
            <person name="Tao W."/>
            <person name="Teichmann S."/>
            <person name="Tobari Y.N."/>
            <person name="Tomimura Y."/>
            <person name="Tsolas J.M."/>
            <person name="Valente V.L."/>
            <person name="Venter E."/>
            <person name="Venter J.C."/>
            <person name="Vicario S."/>
            <person name="Vieira F.G."/>
            <person name="Vilella A.J."/>
            <person name="Villasante A."/>
            <person name="Walenz B."/>
            <person name="Wang J."/>
            <person name="Wasserman M."/>
            <person name="Watts T."/>
            <person name="Wilson D."/>
            <person name="Wilson R.K."/>
            <person name="Wing R.A."/>
            <person name="Wolfner M.F."/>
            <person name="Wong A."/>
            <person name="Wong G.K."/>
            <person name="Wu C.I."/>
            <person name="Wu G."/>
            <person name="Yamamoto D."/>
            <person name="Yang H.P."/>
            <person name="Yang S.P."/>
            <person name="Yorke J.A."/>
            <person name="Yoshida K."/>
            <person name="Zdobnov E."/>
            <person name="Zhang P."/>
            <person name="Zhang Y."/>
            <person name="Zimin A.V."/>
            <person name="Baldwin J."/>
            <person name="Abdouelleil A."/>
            <person name="Abdulkadir J."/>
            <person name="Abebe A."/>
            <person name="Abera B."/>
            <person name="Abreu J."/>
            <person name="Acer S.C."/>
            <person name="Aftuck L."/>
            <person name="Alexander A."/>
            <person name="An P."/>
            <person name="Anderson E."/>
            <person name="Anderson S."/>
            <person name="Arachi H."/>
            <person name="Azer M."/>
            <person name="Bachantsang P."/>
            <person name="Barry A."/>
            <person name="Bayul T."/>
            <person name="Berlin A."/>
            <person name="Bessette D."/>
            <person name="Bloom T."/>
            <person name="Blye J."/>
            <person name="Boguslavskiy L."/>
            <person name="Bonnet C."/>
            <person name="Boukhgalter B."/>
            <person name="Bourzgui I."/>
            <person name="Brown A."/>
            <person name="Cahill P."/>
            <person name="Channer S."/>
            <person name="Cheshatsang Y."/>
            <person name="Chuda L."/>
            <person name="Citroen M."/>
            <person name="Collymore A."/>
            <person name="Cooke P."/>
            <person name="Costello M."/>
            <person name="D'Aco K."/>
            <person name="Daza R."/>
            <person name="De Haan G."/>
            <person name="DeGray S."/>
            <person name="DeMaso C."/>
            <person name="Dhargay N."/>
            <person name="Dooley K."/>
            <person name="Dooley E."/>
            <person name="Doricent M."/>
            <person name="Dorje P."/>
            <person name="Dorjee K."/>
            <person name="Dupes A."/>
            <person name="Elong R."/>
            <person name="Falk J."/>
            <person name="Farina A."/>
            <person name="Faro S."/>
            <person name="Ferguson D."/>
            <person name="Fisher S."/>
            <person name="Foley C.D."/>
            <person name="Franke A."/>
            <person name="Friedrich D."/>
            <person name="Gadbois L."/>
            <person name="Gearin G."/>
            <person name="Gearin C.R."/>
            <person name="Giannoukos G."/>
            <person name="Goode T."/>
            <person name="Graham J."/>
            <person name="Grandbois E."/>
            <person name="Grewal S."/>
            <person name="Gyaltsen K."/>
            <person name="Hafez N."/>
            <person name="Hagos B."/>
            <person name="Hall J."/>
            <person name="Henson C."/>
            <person name="Hollinger A."/>
            <person name="Honan T."/>
            <person name="Huard M.D."/>
            <person name="Hughes L."/>
            <person name="Hurhula B."/>
            <person name="Husby M.E."/>
            <person name="Kamat A."/>
            <person name="Kanga B."/>
            <person name="Kashin S."/>
            <person name="Khazanovich D."/>
            <person name="Kisner P."/>
            <person name="Lance K."/>
            <person name="Lara M."/>
            <person name="Lee W."/>
            <person name="Lennon N."/>
            <person name="Letendre F."/>
            <person name="LeVine R."/>
            <person name="Lipovsky A."/>
            <person name="Liu X."/>
            <person name="Liu J."/>
            <person name="Liu S."/>
            <person name="Lokyitsang T."/>
            <person name="Lokyitsang Y."/>
            <person name="Lubonja R."/>
            <person name="Lui A."/>
            <person name="MacDonald P."/>
            <person name="Magnisalis V."/>
            <person name="Maru K."/>
            <person name="Matthews C."/>
            <person name="McCusker W."/>
            <person name="McDonough S."/>
            <person name="Mehta T."/>
            <person name="Meldrim J."/>
            <person name="Meneus L."/>
            <person name="Mihai O."/>
            <person name="Mihalev A."/>
            <person name="Mihova T."/>
            <person name="Mittelman R."/>
            <person name="Mlenga V."/>
            <person name="Montmayeur A."/>
            <person name="Mulrain L."/>
            <person name="Navidi A."/>
            <person name="Naylor J."/>
            <person name="Negash T."/>
            <person name="Nguyen T."/>
            <person name="Nguyen N."/>
            <person name="Nicol R."/>
            <person name="Norbu C."/>
            <person name="Norbu N."/>
            <person name="Novod N."/>
            <person name="O'Neill B."/>
            <person name="Osman S."/>
            <person name="Markiewicz E."/>
            <person name="Oyono O.L."/>
            <person name="Patti C."/>
            <person name="Phunkhang P."/>
            <person name="Pierre F."/>
            <person name="Priest M."/>
            <person name="Raghuraman S."/>
            <person name="Rege F."/>
            <person name="Reyes R."/>
            <person name="Rise C."/>
            <person name="Rogov P."/>
            <person name="Ross K."/>
            <person name="Ryan E."/>
            <person name="Settipalli S."/>
            <person name="Shea T."/>
            <person name="Sherpa N."/>
            <person name="Shi L."/>
            <person name="Shih D."/>
            <person name="Sparrow T."/>
            <person name="Spaulding J."/>
            <person name="Stalker J."/>
            <person name="Stange-Thomann N."/>
            <person name="Stavropoulos S."/>
            <person name="Stone C."/>
            <person name="Strader C."/>
            <person name="Tesfaye S."/>
            <person name="Thomson T."/>
            <person name="Thoulutsang Y."/>
            <person name="Thoulutsang D."/>
            <person name="Topham K."/>
            <person name="Topping I."/>
            <person name="Tsamla T."/>
            <person name="Vassiliev H."/>
            <person name="Vo A."/>
            <person name="Wangchuk T."/>
            <person name="Wangdi T."/>
            <person name="Weiand M."/>
            <person name="Wilkinson J."/>
            <person name="Wilson A."/>
            <person name="Yadav S."/>
            <person name="Young G."/>
            <person name="Yu Q."/>
            <person name="Zembek L."/>
            <person name="Zhong D."/>
            <person name="Zimmer A."/>
            <person name="Zwirko Z."/>
            <person name="Jaffe D.B."/>
            <person name="Alvarez P."/>
            <person name="Brockman W."/>
            <person name="Butler J."/>
            <person name="Chin C."/>
            <person name="Gnerre S."/>
            <person name="Grabherr M."/>
            <person name="Kleber M."/>
            <person name="Mauceli E."/>
            <person name="MacCallum I."/>
        </authorList>
    </citation>
    <scope>NUCLEOTIDE SEQUENCE [LARGE SCALE GENOMIC DNA]</scope>
    <source>
        <strain evidence="15">Tucson 14030-0811.24</strain>
    </source>
</reference>
<evidence type="ECO:0000256" key="8">
    <source>
        <dbReference type="ARBA" id="ARBA00022840"/>
    </source>
</evidence>
<dbReference type="AlphaFoldDB" id="B4MJT8"/>
<protein>
    <submittedName>
        <fullName evidence="14">Uncharacterized protein</fullName>
    </submittedName>
</protein>
<evidence type="ECO:0000256" key="2">
    <source>
        <dbReference type="ARBA" id="ARBA00001946"/>
    </source>
</evidence>
<dbReference type="eggNOG" id="ENOG502S61H">
    <property type="taxonomic scope" value="Eukaryota"/>
</dbReference>
<dbReference type="HOGENOM" id="CLU_1005680_0_0_1"/>
<comment type="cofactor">
    <cofactor evidence="2">
        <name>Mg(2+)</name>
        <dbReference type="ChEBI" id="CHEBI:18420"/>
    </cofactor>
</comment>
<keyword evidence="7" id="KW-0547">Nucleotide-binding</keyword>
<dbReference type="Pfam" id="PF03281">
    <property type="entry name" value="Mab-21"/>
    <property type="match status" value="1"/>
</dbReference>
<evidence type="ECO:0000256" key="5">
    <source>
        <dbReference type="ARBA" id="ARBA00022695"/>
    </source>
</evidence>
<evidence type="ECO:0000256" key="6">
    <source>
        <dbReference type="ARBA" id="ARBA00022723"/>
    </source>
</evidence>
<dbReference type="GO" id="GO:0098586">
    <property type="term" value="P:cellular response to virus"/>
    <property type="evidence" value="ECO:0007669"/>
    <property type="project" value="EnsemblMetazoa"/>
</dbReference>
<dbReference type="Pfam" id="PF20266">
    <property type="entry name" value="Mab-21_C"/>
    <property type="match status" value="1"/>
</dbReference>
<dbReference type="Proteomes" id="UP000007798">
    <property type="component" value="Unassembled WGS sequence"/>
</dbReference>